<dbReference type="Gene3D" id="3.40.50.300">
    <property type="entry name" value="P-loop containing nucleotide triphosphate hydrolases"/>
    <property type="match status" value="1"/>
</dbReference>
<gene>
    <name evidence="10" type="ORF">QQA45_06550</name>
</gene>
<keyword evidence="5 7" id="KW-1133">Transmembrane helix</keyword>
<dbReference type="Proteomes" id="UP001225134">
    <property type="component" value="Unassembled WGS sequence"/>
</dbReference>
<dbReference type="GO" id="GO:0005524">
    <property type="term" value="F:ATP binding"/>
    <property type="evidence" value="ECO:0007669"/>
    <property type="project" value="UniProtKB-KW"/>
</dbReference>
<dbReference type="InterPro" id="IPR027417">
    <property type="entry name" value="P-loop_NTPase"/>
</dbReference>
<dbReference type="InterPro" id="IPR017871">
    <property type="entry name" value="ABC_transporter-like_CS"/>
</dbReference>
<feature type="transmembrane region" description="Helical" evidence="7">
    <location>
        <begin position="59"/>
        <end position="77"/>
    </location>
</feature>
<dbReference type="PROSITE" id="PS50929">
    <property type="entry name" value="ABC_TM1F"/>
    <property type="match status" value="1"/>
</dbReference>
<dbReference type="InterPro" id="IPR003439">
    <property type="entry name" value="ABC_transporter-like_ATP-bd"/>
</dbReference>
<feature type="domain" description="ABC transmembrane type-1" evidence="9">
    <location>
        <begin position="20"/>
        <end position="309"/>
    </location>
</feature>
<evidence type="ECO:0000313" key="11">
    <source>
        <dbReference type="Proteomes" id="UP001225134"/>
    </source>
</evidence>
<feature type="transmembrane region" description="Helical" evidence="7">
    <location>
        <begin position="17"/>
        <end position="39"/>
    </location>
</feature>
<dbReference type="EMBL" id="JASSPP010000012">
    <property type="protein sequence ID" value="MDK9581141.1"/>
    <property type="molecule type" value="Genomic_DNA"/>
</dbReference>
<feature type="transmembrane region" description="Helical" evidence="7">
    <location>
        <begin position="270"/>
        <end position="292"/>
    </location>
</feature>
<dbReference type="InterPro" id="IPR036640">
    <property type="entry name" value="ABC1_TM_sf"/>
</dbReference>
<evidence type="ECO:0000256" key="2">
    <source>
        <dbReference type="ARBA" id="ARBA00022692"/>
    </source>
</evidence>
<keyword evidence="6 7" id="KW-0472">Membrane</keyword>
<dbReference type="SUPFAM" id="SSF90123">
    <property type="entry name" value="ABC transporter transmembrane region"/>
    <property type="match status" value="1"/>
</dbReference>
<keyword evidence="4 10" id="KW-0067">ATP-binding</keyword>
<dbReference type="InterPro" id="IPR011527">
    <property type="entry name" value="ABC1_TM_dom"/>
</dbReference>
<dbReference type="PANTHER" id="PTHR43394">
    <property type="entry name" value="ATP-DEPENDENT PERMEASE MDL1, MITOCHONDRIAL"/>
    <property type="match status" value="1"/>
</dbReference>
<accession>A0ABT7HMM7</accession>
<dbReference type="RefSeq" id="WP_285153461.1">
    <property type="nucleotide sequence ID" value="NZ_JASSPP010000012.1"/>
</dbReference>
<feature type="domain" description="ABC transporter" evidence="8">
    <location>
        <begin position="332"/>
        <end position="566"/>
    </location>
</feature>
<evidence type="ECO:0000256" key="1">
    <source>
        <dbReference type="ARBA" id="ARBA00004651"/>
    </source>
</evidence>
<evidence type="ECO:0000256" key="5">
    <source>
        <dbReference type="ARBA" id="ARBA00022989"/>
    </source>
</evidence>
<evidence type="ECO:0000256" key="6">
    <source>
        <dbReference type="ARBA" id="ARBA00023136"/>
    </source>
</evidence>
<feature type="transmembrane region" description="Helical" evidence="7">
    <location>
        <begin position="243"/>
        <end position="264"/>
    </location>
</feature>
<comment type="caution">
    <text evidence="10">The sequence shown here is derived from an EMBL/GenBank/DDBJ whole genome shotgun (WGS) entry which is preliminary data.</text>
</comment>
<dbReference type="InterPro" id="IPR039421">
    <property type="entry name" value="Type_1_exporter"/>
</dbReference>
<reference evidence="10 11" key="1">
    <citation type="submission" date="2023-06" db="EMBL/GenBank/DDBJ databases">
        <title>Antibody response to the Sneathia vaginalis cytopathogenic toxin A during pregnancy.</title>
        <authorList>
            <person name="Mccoy Z.T."/>
            <person name="Serrano M.G."/>
            <person name="Spaine K."/>
            <person name="Edwards D.J."/>
            <person name="Buck G.A."/>
            <person name="Jefferson K."/>
        </authorList>
    </citation>
    <scope>NUCLEOTIDE SEQUENCE [LARGE SCALE GENOMIC DNA]</scope>
    <source>
        <strain evidence="10 11">CCUG 42621</strain>
    </source>
</reference>
<dbReference type="Pfam" id="PF00005">
    <property type="entry name" value="ABC_tran"/>
    <property type="match status" value="1"/>
</dbReference>
<evidence type="ECO:0000256" key="7">
    <source>
        <dbReference type="SAM" id="Phobius"/>
    </source>
</evidence>
<name>A0ABT7HMM7_9FUSO</name>
<dbReference type="PANTHER" id="PTHR43394:SF1">
    <property type="entry name" value="ATP-BINDING CASSETTE SUB-FAMILY B MEMBER 10, MITOCHONDRIAL"/>
    <property type="match status" value="1"/>
</dbReference>
<evidence type="ECO:0000256" key="3">
    <source>
        <dbReference type="ARBA" id="ARBA00022741"/>
    </source>
</evidence>
<comment type="subcellular location">
    <subcellularLocation>
        <location evidence="1">Cell membrane</location>
        <topology evidence="1">Multi-pass membrane protein</topology>
    </subcellularLocation>
</comment>
<dbReference type="SUPFAM" id="SSF52540">
    <property type="entry name" value="P-loop containing nucleoside triphosphate hydrolases"/>
    <property type="match status" value="1"/>
</dbReference>
<feature type="transmembrane region" description="Helical" evidence="7">
    <location>
        <begin position="154"/>
        <end position="174"/>
    </location>
</feature>
<dbReference type="PROSITE" id="PS00211">
    <property type="entry name" value="ABC_TRANSPORTER_1"/>
    <property type="match status" value="1"/>
</dbReference>
<evidence type="ECO:0000259" key="8">
    <source>
        <dbReference type="PROSITE" id="PS50893"/>
    </source>
</evidence>
<dbReference type="SMART" id="SM00382">
    <property type="entry name" value="AAA"/>
    <property type="match status" value="1"/>
</dbReference>
<keyword evidence="2 7" id="KW-0812">Transmembrane</keyword>
<proteinExistence type="predicted"/>
<organism evidence="10 11">
    <name type="scientific">Sneathia sanguinegens</name>
    <dbReference type="NCBI Taxonomy" id="40543"/>
    <lineage>
        <taxon>Bacteria</taxon>
        <taxon>Fusobacteriati</taxon>
        <taxon>Fusobacteriota</taxon>
        <taxon>Fusobacteriia</taxon>
        <taxon>Fusobacteriales</taxon>
        <taxon>Leptotrichiaceae</taxon>
        <taxon>Sneathia</taxon>
    </lineage>
</organism>
<dbReference type="PROSITE" id="PS50893">
    <property type="entry name" value="ABC_TRANSPORTER_2"/>
    <property type="match status" value="1"/>
</dbReference>
<keyword evidence="11" id="KW-1185">Reference proteome</keyword>
<evidence type="ECO:0000313" key="10">
    <source>
        <dbReference type="EMBL" id="MDK9581141.1"/>
    </source>
</evidence>
<dbReference type="Gene3D" id="1.20.1560.10">
    <property type="entry name" value="ABC transporter type 1, transmembrane domain"/>
    <property type="match status" value="1"/>
</dbReference>
<dbReference type="InterPro" id="IPR003593">
    <property type="entry name" value="AAA+_ATPase"/>
</dbReference>
<dbReference type="Pfam" id="PF00664">
    <property type="entry name" value="ABC_membrane"/>
    <property type="match status" value="1"/>
</dbReference>
<evidence type="ECO:0000256" key="4">
    <source>
        <dbReference type="ARBA" id="ARBA00022840"/>
    </source>
</evidence>
<keyword evidence="3" id="KW-0547">Nucleotide-binding</keyword>
<sequence>MFKVYKKILTYVPNEKYLAFISMLISFFSGFFTVTAYFFMYKFFASIIYTKNSHLTKLFSFYIALFLVLASFAQFFANIVSHKLAFRVETNLRKRGIDILSQASFNFFNQNMSGNIRKTIDDNATQTHAIIAHLIPDNANAFITPILLLDLAFYIHYSLGLVLIFLIIITMFFVKKMLGKKKFMTSYQEALDDMSGKTVEYIRAMQVNKIFGLDIHSFKALNKAINSYSSNALKYAKSSKIPFVIFQLAYFGLPCFIIIVINIFKLQNYLLNSFFLIFLSGALYLVMLRIMYVFMYSNKGMYAIEQLEKLFEKMEKEKLTFGKIETFSKANIEFKNVSFSYTDNLILDNLSFFLEENKTYAFIGASGAGKSTIAKLLSGFYNISSGNILIDNIDISEYSKSCLTKNISFVFQNPKLFNNLSIFDNVHIANKNASKEEVLTALYQAGCKNILDKLENKENTIIGSCGIHLSSGEIQRIAIARAFLKNSKILILDEASSSLDADNEYELKLIIQKLFKNKTVIIIAHKLTSISNVDKIFVIENGKIIESGTHSKLMTENKRYKHYLSLYKKANEWRVNDEKLDK</sequence>
<evidence type="ECO:0000259" key="9">
    <source>
        <dbReference type="PROSITE" id="PS50929"/>
    </source>
</evidence>
<protein>
    <submittedName>
        <fullName evidence="10">ABC transporter ATP-binding protein</fullName>
    </submittedName>
</protein>